<dbReference type="Pfam" id="PF12796">
    <property type="entry name" value="Ank_2"/>
    <property type="match status" value="1"/>
</dbReference>
<comment type="caution">
    <text evidence="3">The sequence shown here is derived from an EMBL/GenBank/DDBJ whole genome shotgun (WGS) entry which is preliminary data.</text>
</comment>
<dbReference type="InterPro" id="IPR036770">
    <property type="entry name" value="Ankyrin_rpt-contain_sf"/>
</dbReference>
<name>A0AAW0EVX0_9TRYP</name>
<evidence type="ECO:0000256" key="1">
    <source>
        <dbReference type="ARBA" id="ARBA00022737"/>
    </source>
</evidence>
<reference evidence="3 4" key="1">
    <citation type="journal article" date="2021" name="MBio">
        <title>A New Model Trypanosomatid, Novymonas esmeraldas: Genomic Perception of Its 'Candidatus Pandoraea novymonadis' Endosymbiont.</title>
        <authorList>
            <person name="Zakharova A."/>
            <person name="Saura A."/>
            <person name="Butenko A."/>
            <person name="Podesvova L."/>
            <person name="Warmusova S."/>
            <person name="Kostygov A.Y."/>
            <person name="Nenarokova A."/>
            <person name="Lukes J."/>
            <person name="Opperdoes F.R."/>
            <person name="Yurchenko V."/>
        </authorList>
    </citation>
    <scope>NUCLEOTIDE SEQUENCE [LARGE SCALE GENOMIC DNA]</scope>
    <source>
        <strain evidence="3 4">E262AT.01</strain>
    </source>
</reference>
<evidence type="ECO:0000313" key="4">
    <source>
        <dbReference type="Proteomes" id="UP001430356"/>
    </source>
</evidence>
<protein>
    <submittedName>
        <fullName evidence="3">Ankyrin repeats (3 copies)</fullName>
    </submittedName>
</protein>
<proteinExistence type="predicted"/>
<evidence type="ECO:0000313" key="3">
    <source>
        <dbReference type="EMBL" id="KAK7197276.1"/>
    </source>
</evidence>
<dbReference type="InterPro" id="IPR050776">
    <property type="entry name" value="Ank_Repeat/CDKN_Inhibitor"/>
</dbReference>
<dbReference type="InterPro" id="IPR002110">
    <property type="entry name" value="Ankyrin_rpt"/>
</dbReference>
<gene>
    <name evidence="3" type="ORF">NESM_000674100</name>
</gene>
<dbReference type="EMBL" id="JAECZO010000100">
    <property type="protein sequence ID" value="KAK7197276.1"/>
    <property type="molecule type" value="Genomic_DNA"/>
</dbReference>
<dbReference type="Proteomes" id="UP001430356">
    <property type="component" value="Unassembled WGS sequence"/>
</dbReference>
<dbReference type="AlphaFoldDB" id="A0AAW0EVX0"/>
<evidence type="ECO:0000256" key="2">
    <source>
        <dbReference type="ARBA" id="ARBA00023043"/>
    </source>
</evidence>
<keyword evidence="1" id="KW-0677">Repeat</keyword>
<sequence length="401" mass="43270">MANVVEAPADTGAPVYKLPERSFLDLVAADDIVSVYVLVHGENPFDVSPGISNIRLNKELKKLTDMVKSENPQLEVDAVPRADPLQIQHIRDASGNSAAHVATCFGLPAMLRVLINECGCTVDVQNGAGLTPVHLAALHGYIGCLAVLRVYDANMLAPTRYDASRRCDLSGHTPLFLAHTKQNSAAIGVLAPLYREFIDTTFGDTAAADVWTASAAGQNEAALALLLDAVECRGTASGALPVHFEFDVEATLWEALPTLLDIVLPADQPMSPTQILVFDRLVHLGYVKESTGVGAAQTVLERVLAAAHVTAWRTLVDAGYVHPHKCSLDSVRRGGDDAATLRLLVEEAAAYYSYQASKRAYVEKGETGKRRATLLSRRTTWKALARQLTERSLSPARLLRS</sequence>
<dbReference type="PANTHER" id="PTHR24201">
    <property type="entry name" value="ANK_REP_REGION DOMAIN-CONTAINING PROTEIN"/>
    <property type="match status" value="1"/>
</dbReference>
<dbReference type="SUPFAM" id="SSF48403">
    <property type="entry name" value="Ankyrin repeat"/>
    <property type="match status" value="1"/>
</dbReference>
<organism evidence="3 4">
    <name type="scientific">Novymonas esmeraldas</name>
    <dbReference type="NCBI Taxonomy" id="1808958"/>
    <lineage>
        <taxon>Eukaryota</taxon>
        <taxon>Discoba</taxon>
        <taxon>Euglenozoa</taxon>
        <taxon>Kinetoplastea</taxon>
        <taxon>Metakinetoplastina</taxon>
        <taxon>Trypanosomatida</taxon>
        <taxon>Trypanosomatidae</taxon>
        <taxon>Novymonas</taxon>
    </lineage>
</organism>
<dbReference type="Gene3D" id="1.25.40.20">
    <property type="entry name" value="Ankyrin repeat-containing domain"/>
    <property type="match status" value="1"/>
</dbReference>
<keyword evidence="4" id="KW-1185">Reference proteome</keyword>
<dbReference type="SMART" id="SM00248">
    <property type="entry name" value="ANK"/>
    <property type="match status" value="2"/>
</dbReference>
<keyword evidence="2" id="KW-0040">ANK repeat</keyword>
<accession>A0AAW0EVX0</accession>